<dbReference type="HOGENOM" id="CLU_118944_0_0_0"/>
<keyword evidence="2" id="KW-0812">Transmembrane</keyword>
<dbReference type="STRING" id="264202.CF0516"/>
<feature type="transmembrane region" description="Helical" evidence="2">
    <location>
        <begin position="162"/>
        <end position="186"/>
    </location>
</feature>
<reference evidence="3 4" key="1">
    <citation type="journal article" date="2006" name="DNA Res.">
        <title>Genome sequence of the cat pathogen, Chlamydophila felis.</title>
        <authorList>
            <person name="Azuma Y."/>
            <person name="Hirakawa H."/>
            <person name="Yamashita A."/>
            <person name="Cai Y."/>
            <person name="Rahman M.A."/>
            <person name="Suzuki H."/>
            <person name="Mitaku S."/>
            <person name="Toh H."/>
            <person name="Goto S."/>
            <person name="Murakami T."/>
            <person name="Sugi K."/>
            <person name="Hayashi H."/>
            <person name="Fukushi H."/>
            <person name="Hattori M."/>
            <person name="Kuhara S."/>
            <person name="Shirai M."/>
        </authorList>
    </citation>
    <scope>NUCLEOTIDE SEQUENCE [LARGE SCALE GENOMIC DNA]</scope>
    <source>
        <strain evidence="3 4">Fe/C-56</strain>
    </source>
</reference>
<evidence type="ECO:0000256" key="2">
    <source>
        <dbReference type="SAM" id="Phobius"/>
    </source>
</evidence>
<evidence type="ECO:0000313" key="4">
    <source>
        <dbReference type="Proteomes" id="UP000001260"/>
    </source>
</evidence>
<proteinExistence type="predicted"/>
<keyword evidence="1" id="KW-0175">Coiled coil</keyword>
<evidence type="ECO:0000256" key="1">
    <source>
        <dbReference type="SAM" id="Coils"/>
    </source>
</evidence>
<accession>Q254K0</accession>
<dbReference type="AlphaFoldDB" id="Q254K0"/>
<protein>
    <submittedName>
        <fullName evidence="3">Inclusion membrane protein</fullName>
    </submittedName>
</protein>
<dbReference type="NCBIfam" id="NF033935">
    <property type="entry name" value="inclusion_IncB"/>
    <property type="match status" value="1"/>
</dbReference>
<organism evidence="3 4">
    <name type="scientific">Chlamydia felis (strain Fe/C-56)</name>
    <name type="common">Chlamydophila felis</name>
    <dbReference type="NCBI Taxonomy" id="264202"/>
    <lineage>
        <taxon>Bacteria</taxon>
        <taxon>Pseudomonadati</taxon>
        <taxon>Chlamydiota</taxon>
        <taxon>Chlamydiia</taxon>
        <taxon>Chlamydiales</taxon>
        <taxon>Chlamydiaceae</taxon>
        <taxon>Chlamydia/Chlamydophila group</taxon>
        <taxon>Chlamydia</taxon>
    </lineage>
</organism>
<dbReference type="EMBL" id="AP006861">
    <property type="protein sequence ID" value="BAE81288.1"/>
    <property type="molecule type" value="Genomic_DNA"/>
</dbReference>
<sequence>MSTPLSSSNQPQDSEGLNRVLLSFDGRISKLEKQVRQFEEKVNQIEKNSSLSLTTGNNVATDMVHLKDKIGELEESLAAVVQLTIQSALERTSESESTSNSASSGYVIGRAKPSPCAKLTAIALTILALIAITMLIICVIAVCGGFPLFISVLNMYTVGACISLPIISCASVSIMILCSLSITSLLKNRLAIYKANLA</sequence>
<keyword evidence="2" id="KW-1133">Transmembrane helix</keyword>
<feature type="coiled-coil region" evidence="1">
    <location>
        <begin position="21"/>
        <end position="48"/>
    </location>
</feature>
<keyword evidence="4" id="KW-1185">Reference proteome</keyword>
<name>Q254K0_CHLFF</name>
<dbReference type="RefSeq" id="WP_011458068.1">
    <property type="nucleotide sequence ID" value="NC_007899.1"/>
</dbReference>
<feature type="transmembrane region" description="Helical" evidence="2">
    <location>
        <begin position="119"/>
        <end position="150"/>
    </location>
</feature>
<gene>
    <name evidence="3" type="primary">incB</name>
    <name evidence="3" type="ordered locus">CF0516</name>
</gene>
<dbReference type="Proteomes" id="UP000001260">
    <property type="component" value="Chromosome"/>
</dbReference>
<evidence type="ECO:0000313" key="3">
    <source>
        <dbReference type="EMBL" id="BAE81288.1"/>
    </source>
</evidence>
<dbReference type="KEGG" id="cfe:CF0516"/>
<dbReference type="OrthoDB" id="18116at2"/>
<keyword evidence="2" id="KW-0472">Membrane</keyword>